<evidence type="ECO:0008006" key="4">
    <source>
        <dbReference type="Google" id="ProtNLM"/>
    </source>
</evidence>
<sequence length="292" mass="31726">MADALFRDAQLSQAFAPQVREVNQLCDALMAEKPDSTVPYIAPHHNAANARILSLYSNPGPARRPSPQPGFLSGENDDPSAERMSQIYTTVGLSDADVMPWNSYPWNVHESYPNGLPPQLVVDGLGPLKRMLELHPKIRAVVAHGSDAQRSMKLLATKKRFAEFSSARSLVVWQARHPANRVFILPSPDRAAAIERVCASYREAMESVGVAPLPAAGRTAAVKQVRATRRAAATRALSGADLVSEVGDVLSGRTDGLTATQTRNAVRAYLASMSPRRRTDLLVELVAQRLDS</sequence>
<proteinExistence type="predicted"/>
<accession>A0A2T0VJV1</accession>
<feature type="region of interest" description="Disordered" evidence="1">
    <location>
        <begin position="57"/>
        <end position="80"/>
    </location>
</feature>
<protein>
    <recommendedName>
        <fullName evidence="4">Uracil DNA glycosylase superfamily protein</fullName>
    </recommendedName>
</protein>
<evidence type="ECO:0000313" key="3">
    <source>
        <dbReference type="Proteomes" id="UP000237983"/>
    </source>
</evidence>
<reference evidence="2 3" key="1">
    <citation type="submission" date="2018-03" db="EMBL/GenBank/DDBJ databases">
        <title>Genomic Encyclopedia of Type Strains, Phase III (KMG-III): the genomes of soil and plant-associated and newly described type strains.</title>
        <authorList>
            <person name="Whitman W."/>
        </authorList>
    </citation>
    <scope>NUCLEOTIDE SEQUENCE [LARGE SCALE GENOMIC DNA]</scope>
    <source>
        <strain evidence="2 3">CGMCC 1.12484</strain>
    </source>
</reference>
<dbReference type="EMBL" id="PVTL01000001">
    <property type="protein sequence ID" value="PRY70497.1"/>
    <property type="molecule type" value="Genomic_DNA"/>
</dbReference>
<keyword evidence="3" id="KW-1185">Reference proteome</keyword>
<name>A0A2T0VJV1_9MICO</name>
<evidence type="ECO:0000256" key="1">
    <source>
        <dbReference type="SAM" id="MobiDB-lite"/>
    </source>
</evidence>
<dbReference type="Proteomes" id="UP000237983">
    <property type="component" value="Unassembled WGS sequence"/>
</dbReference>
<dbReference type="AlphaFoldDB" id="A0A2T0VJV1"/>
<gene>
    <name evidence="2" type="ORF">B0I08_101633</name>
</gene>
<organism evidence="2 3">
    <name type="scientific">Glaciihabitans tibetensis</name>
    <dbReference type="NCBI Taxonomy" id="1266600"/>
    <lineage>
        <taxon>Bacteria</taxon>
        <taxon>Bacillati</taxon>
        <taxon>Actinomycetota</taxon>
        <taxon>Actinomycetes</taxon>
        <taxon>Micrococcales</taxon>
        <taxon>Microbacteriaceae</taxon>
        <taxon>Glaciihabitans</taxon>
    </lineage>
</organism>
<evidence type="ECO:0000313" key="2">
    <source>
        <dbReference type="EMBL" id="PRY70497.1"/>
    </source>
</evidence>
<comment type="caution">
    <text evidence="2">The sequence shown here is derived from an EMBL/GenBank/DDBJ whole genome shotgun (WGS) entry which is preliminary data.</text>
</comment>